<dbReference type="InterPro" id="IPR036588">
    <property type="entry name" value="CobH/CbiC_sf"/>
</dbReference>
<evidence type="ECO:0000256" key="2">
    <source>
        <dbReference type="ARBA" id="ARBA00009774"/>
    </source>
</evidence>
<keyword evidence="4 6" id="KW-0413">Isomerase</keyword>
<dbReference type="Proteomes" id="UP000476332">
    <property type="component" value="Unassembled WGS sequence"/>
</dbReference>
<dbReference type="AlphaFoldDB" id="A0A6L9MKD1"/>
<comment type="similarity">
    <text evidence="2">Belongs to the CobH/CbiC family.</text>
</comment>
<evidence type="ECO:0000256" key="4">
    <source>
        <dbReference type="ARBA" id="ARBA00023235"/>
    </source>
</evidence>
<sequence>MSALFDRYVIVDWSASNAPAKGKDSVWIAFAEREGTETRLVETINPPTRAAAMARLEAYFRQALADEKRVFAGFDFPFGYPAGGAAAIAGSPDWRALWGFFADALQDLETNTNNRFEVAGRLNREQLAGMPMYWGRPMHQVVPGLSATKPDPYPTGLPEKRVAEARAGKAQPVWKLNFTGSVGSQAITGIARLEQLRRNPEFADHLAVWPFETRFASALNAPIVLAEIYPGLIKIEQGDKSAIDEAQVETLATIFSRFDADGRFGELLAAPTDLPADQAATVVAEEGWIVGLGHRLAEALGEDDPEAYVAPGARLNYLRDPDAIYAESFRLIRAETDLSQLPDDAQDLAIRLVHACGMPEIVADLLLSQDAIAAGKAALAAGAPILCDSEMVAHGVIPGRLPQQNKIVCRLSDPRTRRIAERDGTTRSAAQVDLWSELMEGAVVAIGNAPTALFRLLERLDEGAPRPALIIGMPVGFVGAAESKAELVRDSRGIPYVTIAGRRGGSAMAAAAVNALAKGLD</sequence>
<comment type="caution">
    <text evidence="6">The sequence shown here is derived from an EMBL/GenBank/DDBJ whole genome shotgun (WGS) entry which is preliminary data.</text>
</comment>
<keyword evidence="7" id="KW-1185">Reference proteome</keyword>
<dbReference type="GO" id="GO:0016993">
    <property type="term" value="F:precorrin-8X methylmutase activity"/>
    <property type="evidence" value="ECO:0007669"/>
    <property type="project" value="UniProtKB-EC"/>
</dbReference>
<proteinExistence type="inferred from homology"/>
<dbReference type="GO" id="GO:0009236">
    <property type="term" value="P:cobalamin biosynthetic process"/>
    <property type="evidence" value="ECO:0007669"/>
    <property type="project" value="UniProtKB-UniPathway"/>
</dbReference>
<evidence type="ECO:0000256" key="3">
    <source>
        <dbReference type="ARBA" id="ARBA00022573"/>
    </source>
</evidence>
<evidence type="ECO:0000256" key="1">
    <source>
        <dbReference type="ARBA" id="ARBA00004953"/>
    </source>
</evidence>
<evidence type="ECO:0000259" key="5">
    <source>
        <dbReference type="Pfam" id="PF02570"/>
    </source>
</evidence>
<evidence type="ECO:0000313" key="7">
    <source>
        <dbReference type="Proteomes" id="UP000476332"/>
    </source>
</evidence>
<reference evidence="6 7" key="1">
    <citation type="submission" date="2020-01" db="EMBL/GenBank/DDBJ databases">
        <title>Genomes of bacteria type strains.</title>
        <authorList>
            <person name="Chen J."/>
            <person name="Zhu S."/>
            <person name="Chen J."/>
        </authorList>
    </citation>
    <scope>NUCLEOTIDE SEQUENCE [LARGE SCALE GENOMIC DNA]</scope>
    <source>
        <strain evidence="6 7">KCTC 52919</strain>
    </source>
</reference>
<dbReference type="PANTHER" id="PTHR43588:SF1">
    <property type="entry name" value="COBALT-PRECORRIN-8 METHYLMUTASE"/>
    <property type="match status" value="1"/>
</dbReference>
<keyword evidence="3" id="KW-0169">Cobalamin biosynthesis</keyword>
<dbReference type="EMBL" id="JAAAMJ010000014">
    <property type="protein sequence ID" value="NDV88293.1"/>
    <property type="molecule type" value="Genomic_DNA"/>
</dbReference>
<dbReference type="Gene3D" id="3.40.50.10230">
    <property type="entry name" value="Cobalamin biosynthesis CobH/CbiC, precorrin-8X methylmutase"/>
    <property type="match status" value="1"/>
</dbReference>
<dbReference type="InterPro" id="IPR003722">
    <property type="entry name" value="Cbl_synth_CobH/CbiC"/>
</dbReference>
<organism evidence="6 7">
    <name type="scientific">Aurantimonas aggregata</name>
    <dbReference type="NCBI Taxonomy" id="2047720"/>
    <lineage>
        <taxon>Bacteria</taxon>
        <taxon>Pseudomonadati</taxon>
        <taxon>Pseudomonadota</taxon>
        <taxon>Alphaproteobacteria</taxon>
        <taxon>Hyphomicrobiales</taxon>
        <taxon>Aurantimonadaceae</taxon>
        <taxon>Aurantimonas</taxon>
    </lineage>
</organism>
<dbReference type="SUPFAM" id="SSF63965">
    <property type="entry name" value="Precorrin-8X methylmutase CbiC/CobH"/>
    <property type="match status" value="1"/>
</dbReference>
<comment type="pathway">
    <text evidence="1">Cofactor biosynthesis; adenosylcobalamin biosynthesis.</text>
</comment>
<dbReference type="UniPathway" id="UPA00148"/>
<gene>
    <name evidence="6" type="ORF">GTW51_16455</name>
</gene>
<name>A0A6L9MKD1_9HYPH</name>
<dbReference type="Pfam" id="PF02570">
    <property type="entry name" value="CbiC"/>
    <property type="match status" value="1"/>
</dbReference>
<dbReference type="PANTHER" id="PTHR43588">
    <property type="entry name" value="COBALT-PRECORRIN-8 METHYLMUTASE"/>
    <property type="match status" value="1"/>
</dbReference>
<accession>A0A6L9MKD1</accession>
<protein>
    <submittedName>
        <fullName evidence="6">Precorrin-8X methylmutase</fullName>
        <ecNumber evidence="6">5.4.99.61</ecNumber>
    </submittedName>
</protein>
<evidence type="ECO:0000313" key="6">
    <source>
        <dbReference type="EMBL" id="NDV88293.1"/>
    </source>
</evidence>
<feature type="domain" description="Cobalamin biosynthesis precorrin-8X methylmutase CobH/CbiC" evidence="5">
    <location>
        <begin position="324"/>
        <end position="518"/>
    </location>
</feature>
<dbReference type="EC" id="5.4.99.61" evidence="6"/>
<dbReference type="NCBIfam" id="NF006136">
    <property type="entry name" value="PRK08285.1"/>
    <property type="match status" value="1"/>
</dbReference>